<keyword evidence="3" id="KW-0813">Transport</keyword>
<protein>
    <submittedName>
        <fullName evidence="10">Trk system potassium uptake protein</fullName>
    </submittedName>
</protein>
<dbReference type="EMBL" id="BSNK01000001">
    <property type="protein sequence ID" value="GLQ23628.1"/>
    <property type="molecule type" value="Genomic_DNA"/>
</dbReference>
<evidence type="ECO:0000256" key="9">
    <source>
        <dbReference type="SAM" id="Phobius"/>
    </source>
</evidence>
<dbReference type="InterPro" id="IPR003445">
    <property type="entry name" value="Cat_transpt"/>
</dbReference>
<keyword evidence="6 9" id="KW-1133">Transmembrane helix</keyword>
<keyword evidence="8 9" id="KW-0472">Membrane</keyword>
<evidence type="ECO:0000256" key="3">
    <source>
        <dbReference type="ARBA" id="ARBA00022448"/>
    </source>
</evidence>
<dbReference type="PANTHER" id="PTHR32024">
    <property type="entry name" value="TRK SYSTEM POTASSIUM UPTAKE PROTEIN TRKG-RELATED"/>
    <property type="match status" value="1"/>
</dbReference>
<feature type="transmembrane region" description="Helical" evidence="9">
    <location>
        <begin position="323"/>
        <end position="346"/>
    </location>
</feature>
<comment type="subcellular location">
    <subcellularLocation>
        <location evidence="1">Cell membrane</location>
        <topology evidence="1">Multi-pass membrane protein</topology>
    </subcellularLocation>
</comment>
<dbReference type="Proteomes" id="UP001161391">
    <property type="component" value="Unassembled WGS sequence"/>
</dbReference>
<feature type="transmembrane region" description="Helical" evidence="9">
    <location>
        <begin position="237"/>
        <end position="258"/>
    </location>
</feature>
<feature type="transmembrane region" description="Helical" evidence="9">
    <location>
        <begin position="131"/>
        <end position="152"/>
    </location>
</feature>
<gene>
    <name evidence="10" type="primary">trkH</name>
    <name evidence="10" type="ORF">GCM10007853_15020</name>
</gene>
<evidence type="ECO:0000256" key="6">
    <source>
        <dbReference type="ARBA" id="ARBA00022989"/>
    </source>
</evidence>
<feature type="transmembrane region" description="Helical" evidence="9">
    <location>
        <begin position="71"/>
        <end position="93"/>
    </location>
</feature>
<keyword evidence="11" id="KW-1185">Reference proteome</keyword>
<keyword evidence="4" id="KW-1003">Cell membrane</keyword>
<reference evidence="10" key="1">
    <citation type="journal article" date="2014" name="Int. J. Syst. Evol. Microbiol.">
        <title>Complete genome of a new Firmicutes species belonging to the dominant human colonic microbiota ('Ruminococcus bicirculans') reveals two chromosomes and a selective capacity to utilize plant glucans.</title>
        <authorList>
            <consortium name="NISC Comparative Sequencing Program"/>
            <person name="Wegmann U."/>
            <person name="Louis P."/>
            <person name="Goesmann A."/>
            <person name="Henrissat B."/>
            <person name="Duncan S.H."/>
            <person name="Flint H.J."/>
        </authorList>
    </citation>
    <scope>NUCLEOTIDE SEQUENCE</scope>
    <source>
        <strain evidence="10">NBRC 108219</strain>
    </source>
</reference>
<name>A0ABQ5V7V5_9PROT</name>
<evidence type="ECO:0000313" key="10">
    <source>
        <dbReference type="EMBL" id="GLQ23628.1"/>
    </source>
</evidence>
<feature type="transmembrane region" description="Helical" evidence="9">
    <location>
        <begin position="278"/>
        <end position="303"/>
    </location>
</feature>
<comment type="similarity">
    <text evidence="2">Belongs to the TrkH potassium transport family.</text>
</comment>
<evidence type="ECO:0000256" key="4">
    <source>
        <dbReference type="ARBA" id="ARBA00022475"/>
    </source>
</evidence>
<reference evidence="10" key="2">
    <citation type="submission" date="2023-01" db="EMBL/GenBank/DDBJ databases">
        <title>Draft genome sequence of Algimonas ampicilliniresistens strain NBRC 108219.</title>
        <authorList>
            <person name="Sun Q."/>
            <person name="Mori K."/>
        </authorList>
    </citation>
    <scope>NUCLEOTIDE SEQUENCE</scope>
    <source>
        <strain evidence="10">NBRC 108219</strain>
    </source>
</reference>
<dbReference type="RefSeq" id="WP_284389234.1">
    <property type="nucleotide sequence ID" value="NZ_BSNK01000001.1"/>
</dbReference>
<evidence type="ECO:0000313" key="11">
    <source>
        <dbReference type="Proteomes" id="UP001161391"/>
    </source>
</evidence>
<evidence type="ECO:0000256" key="5">
    <source>
        <dbReference type="ARBA" id="ARBA00022692"/>
    </source>
</evidence>
<evidence type="ECO:0000256" key="1">
    <source>
        <dbReference type="ARBA" id="ARBA00004651"/>
    </source>
</evidence>
<feature type="transmembrane region" description="Helical" evidence="9">
    <location>
        <begin position="172"/>
        <end position="199"/>
    </location>
</feature>
<proteinExistence type="inferred from homology"/>
<feature type="transmembrane region" description="Helical" evidence="9">
    <location>
        <begin position="38"/>
        <end position="59"/>
    </location>
</feature>
<sequence>MRLVKILLWLGYSLFTSAALMLITALVALLVFEVRNAGLMAILAVLSALVGGLMITASFKASTKESSGEAILFLVLYWAVVPIVCSLPFYVLGATSGPIAAIFEGVSAITTTGASTLDAEVQSRTLLFYRSLLQFFGGVSVAVFAVVVLAALNLTGTGIHRSGLFTFRSGELFTRFLGVGQLVAAIYLFLSAVAFVLMVMGGTDTFTALCLALSGISTGGLQPFVGPLANVLSPVSAIVLALLCLVGAFNISILWDFLRLRRLRPFLRLFVHVEHRGLFAIAACLTLITLIFAGLSNFGPAILDSIFFVSSAGFRYDVISLDMVPSPILICVALIGGSALSTAGGIKVIRLLLLFRHLGTDMARLSHPSRVKPIEFRGNVIDDDEFLSIWMYFFGYALCFAFGALALAASGLNLQDSMATSAASLANMGPLLDMTLPSSGLRYGDFSGLQMTVAALLMLIGRVEVLVALSLLLPSTWRQ</sequence>
<evidence type="ECO:0000256" key="8">
    <source>
        <dbReference type="ARBA" id="ARBA00023136"/>
    </source>
</evidence>
<comment type="caution">
    <text evidence="10">The sequence shown here is derived from an EMBL/GenBank/DDBJ whole genome shotgun (WGS) entry which is preliminary data.</text>
</comment>
<evidence type="ECO:0000256" key="2">
    <source>
        <dbReference type="ARBA" id="ARBA00009137"/>
    </source>
</evidence>
<dbReference type="PANTHER" id="PTHR32024:SF2">
    <property type="entry name" value="TRK SYSTEM POTASSIUM UPTAKE PROTEIN TRKG-RELATED"/>
    <property type="match status" value="1"/>
</dbReference>
<dbReference type="Pfam" id="PF02386">
    <property type="entry name" value="TrkH"/>
    <property type="match status" value="1"/>
</dbReference>
<feature type="transmembrane region" description="Helical" evidence="9">
    <location>
        <begin position="206"/>
        <end position="225"/>
    </location>
</feature>
<keyword evidence="5 9" id="KW-0812">Transmembrane</keyword>
<keyword evidence="7" id="KW-0406">Ion transport</keyword>
<accession>A0ABQ5V7V5</accession>
<feature type="transmembrane region" description="Helical" evidence="9">
    <location>
        <begin position="451"/>
        <end position="473"/>
    </location>
</feature>
<feature type="transmembrane region" description="Helical" evidence="9">
    <location>
        <begin position="7"/>
        <end position="32"/>
    </location>
</feature>
<feature type="transmembrane region" description="Helical" evidence="9">
    <location>
        <begin position="389"/>
        <end position="409"/>
    </location>
</feature>
<organism evidence="10 11">
    <name type="scientific">Algimonas ampicilliniresistens</name>
    <dbReference type="NCBI Taxonomy" id="1298735"/>
    <lineage>
        <taxon>Bacteria</taxon>
        <taxon>Pseudomonadati</taxon>
        <taxon>Pseudomonadota</taxon>
        <taxon>Alphaproteobacteria</taxon>
        <taxon>Maricaulales</taxon>
        <taxon>Robiginitomaculaceae</taxon>
        <taxon>Algimonas</taxon>
    </lineage>
</organism>
<evidence type="ECO:0000256" key="7">
    <source>
        <dbReference type="ARBA" id="ARBA00023065"/>
    </source>
</evidence>